<name>A0A1H9VJ14_9CORY</name>
<proteinExistence type="predicted"/>
<accession>A0A1H9VJ14</accession>
<evidence type="ECO:0000313" key="3">
    <source>
        <dbReference type="Proteomes" id="UP000198929"/>
    </source>
</evidence>
<gene>
    <name evidence="2" type="ORF">SAMN05661109_02262</name>
</gene>
<dbReference type="Proteomes" id="UP000198929">
    <property type="component" value="Unassembled WGS sequence"/>
</dbReference>
<organism evidence="2 3">
    <name type="scientific">Corynebacterium cystitidis DSM 20524</name>
    <dbReference type="NCBI Taxonomy" id="1121357"/>
    <lineage>
        <taxon>Bacteria</taxon>
        <taxon>Bacillati</taxon>
        <taxon>Actinomycetota</taxon>
        <taxon>Actinomycetes</taxon>
        <taxon>Mycobacteriales</taxon>
        <taxon>Corynebacteriaceae</taxon>
        <taxon>Corynebacterium</taxon>
    </lineage>
</organism>
<keyword evidence="3" id="KW-1185">Reference proteome</keyword>
<feature type="compositionally biased region" description="Basic and acidic residues" evidence="1">
    <location>
        <begin position="64"/>
        <end position="89"/>
    </location>
</feature>
<feature type="region of interest" description="Disordered" evidence="1">
    <location>
        <begin position="59"/>
        <end position="97"/>
    </location>
</feature>
<dbReference type="STRING" id="1121357.SAMN05661109_02262"/>
<dbReference type="AlphaFoldDB" id="A0A1H9VJ14"/>
<evidence type="ECO:0000256" key="1">
    <source>
        <dbReference type="SAM" id="MobiDB-lite"/>
    </source>
</evidence>
<evidence type="ECO:0000313" key="2">
    <source>
        <dbReference type="EMBL" id="SES21548.1"/>
    </source>
</evidence>
<sequence length="194" mass="21809">MGRFILFILLLLAIWLVWRAFGPGSRARIDAQRASEQPPAIKGPDDDEDFLWSIEKQRFKQRRAKEEQERRAREEEERQKKFRRDHPEEGPAGGGSSGGEWLIVVKLLKANPQTESVGDGDYFLKADTGATMLDGMQRRTGYACGFGNFLLQAAVGATPGCQRLSQFNEDGVFAGWFADLISWTSHGELLRNSC</sequence>
<reference evidence="3" key="1">
    <citation type="submission" date="2016-10" db="EMBL/GenBank/DDBJ databases">
        <authorList>
            <person name="Varghese N."/>
            <person name="Submissions S."/>
        </authorList>
    </citation>
    <scope>NUCLEOTIDE SEQUENCE [LARGE SCALE GENOMIC DNA]</scope>
    <source>
        <strain evidence="3">DSM 20524</strain>
    </source>
</reference>
<protein>
    <submittedName>
        <fullName evidence="2">Uncharacterized protein</fullName>
    </submittedName>
</protein>
<dbReference type="EMBL" id="FOGQ01000012">
    <property type="protein sequence ID" value="SES21548.1"/>
    <property type="molecule type" value="Genomic_DNA"/>
</dbReference>